<name>W0RT69_9BACT</name>
<keyword evidence="1" id="KW-1133">Transmembrane helix</keyword>
<dbReference type="RefSeq" id="WP_025414090.1">
    <property type="nucleotide sequence ID" value="NZ_CP007129.1"/>
</dbReference>
<dbReference type="KEGG" id="gba:J421_5228"/>
<evidence type="ECO:0000256" key="1">
    <source>
        <dbReference type="SAM" id="Phobius"/>
    </source>
</evidence>
<evidence type="ECO:0000313" key="2">
    <source>
        <dbReference type="EMBL" id="AHG92763.1"/>
    </source>
</evidence>
<proteinExistence type="predicted"/>
<reference evidence="2 3" key="1">
    <citation type="journal article" date="2014" name="Genome Announc.">
        <title>Genome Sequence and Methylome of Soil Bacterium Gemmatirosa kalamazoonensis KBS708T, a Member of the Rarely Cultivated Gemmatimonadetes Phylum.</title>
        <authorList>
            <person name="Debruyn J.M."/>
            <person name="Radosevich M."/>
            <person name="Wommack K.E."/>
            <person name="Polson S.W."/>
            <person name="Hauser L.J."/>
            <person name="Fawaz M.N."/>
            <person name="Korlach J."/>
            <person name="Tsai Y.C."/>
        </authorList>
    </citation>
    <scope>NUCLEOTIDE SEQUENCE [LARGE SCALE GENOMIC DNA]</scope>
    <source>
        <strain evidence="2 3">KBS708</strain>
        <plasmid evidence="3">Plasmid 1</plasmid>
    </source>
</reference>
<keyword evidence="2" id="KW-0614">Plasmid</keyword>
<dbReference type="HOGENOM" id="CLU_2193184_0_0_0"/>
<dbReference type="EMBL" id="CP007129">
    <property type="protein sequence ID" value="AHG92763.1"/>
    <property type="molecule type" value="Genomic_DNA"/>
</dbReference>
<evidence type="ECO:0000313" key="3">
    <source>
        <dbReference type="Proteomes" id="UP000019151"/>
    </source>
</evidence>
<keyword evidence="3" id="KW-1185">Reference proteome</keyword>
<keyword evidence="1" id="KW-0472">Membrane</keyword>
<feature type="transmembrane region" description="Helical" evidence="1">
    <location>
        <begin position="83"/>
        <end position="107"/>
    </location>
</feature>
<dbReference type="Proteomes" id="UP000019151">
    <property type="component" value="Plasmid 1"/>
</dbReference>
<protein>
    <submittedName>
        <fullName evidence="2">Uncharacterized protein</fullName>
    </submittedName>
</protein>
<organism evidence="2 3">
    <name type="scientific">Gemmatirosa kalamazoonensis</name>
    <dbReference type="NCBI Taxonomy" id="861299"/>
    <lineage>
        <taxon>Bacteria</taxon>
        <taxon>Pseudomonadati</taxon>
        <taxon>Gemmatimonadota</taxon>
        <taxon>Gemmatimonadia</taxon>
        <taxon>Gemmatimonadales</taxon>
        <taxon>Gemmatimonadaceae</taxon>
        <taxon>Gemmatirosa</taxon>
    </lineage>
</organism>
<geneLocation type="plasmid" evidence="2 3">
    <name>1</name>
</geneLocation>
<keyword evidence="1" id="KW-0812">Transmembrane</keyword>
<accession>W0RT69</accession>
<feature type="transmembrane region" description="Helical" evidence="1">
    <location>
        <begin position="53"/>
        <end position="71"/>
    </location>
</feature>
<dbReference type="InParanoid" id="W0RT69"/>
<dbReference type="AlphaFoldDB" id="W0RT69"/>
<feature type="transmembrane region" description="Helical" evidence="1">
    <location>
        <begin position="30"/>
        <end position="47"/>
    </location>
</feature>
<sequence length="108" mass="10832">MNDSALPPAADATLPELLAARARRASDLRLALDVGVGVLVAAAALFWRPTAWVLLLSAALCFVAFGLWGIADRAGNRTLRAAAATLGVVAALALGAGVVAIGLGTIIS</sequence>
<gene>
    <name evidence="2" type="ORF">J421_5228</name>
</gene>